<protein>
    <submittedName>
        <fullName evidence="1">Wsv432-like protein</fullName>
    </submittedName>
</protein>
<sequence length="138" mass="14524">MTRSTWCGSFLTTLSTGVSGTKPIEEEEVVLVRLLVESSPSFFFRSTIAAINNLAPSSRPSIEIMSSDRLPSSIVGKEAIRSPSNATALAYLAERVPYSAKATEGVKVPATVALFSIPAGVSGEQTVPIALDPPTVRA</sequence>
<dbReference type="EMBL" id="BFCC01000002">
    <property type="protein sequence ID" value="GBG35382.1"/>
    <property type="molecule type" value="Genomic_DNA"/>
</dbReference>
<name>A0A401IP51_9VIRU</name>
<accession>A0A401IP51</accession>
<organism evidence="1">
    <name type="scientific">Hemigrapsus takanoi nimavirus</name>
    <dbReference type="NCBI Taxonomy" id="2133792"/>
    <lineage>
        <taxon>Viruses</taxon>
        <taxon>Viruses incertae sedis</taxon>
        <taxon>Naldaviricetes</taxon>
        <taxon>Nimaviridae</taxon>
    </lineage>
</organism>
<comment type="caution">
    <text evidence="1">The sequence shown here is derived from an EMBL/GenBank/DDBJ whole genome shotgun (WGS) entry which is preliminary data.</text>
</comment>
<proteinExistence type="predicted"/>
<evidence type="ECO:0000313" key="1">
    <source>
        <dbReference type="EMBL" id="GBG35382.1"/>
    </source>
</evidence>
<reference evidence="1" key="1">
    <citation type="journal article" date="2018" name="J. Virol.">
        <title>Crustacean Genome Exploration Reveals the Evolutionary Origin of White Spot Syndrome Virus.</title>
        <authorList>
            <person name="Kawato S."/>
            <person name="Shitara A."/>
            <person name="Wang Y."/>
            <person name="Nozaki R."/>
            <person name="Kondo H."/>
            <person name="Hirono I."/>
        </authorList>
    </citation>
    <scope>NUCLEOTIDE SEQUENCE</scope>
    <source>
        <strain evidence="1">TUMSAT-1</strain>
    </source>
</reference>